<dbReference type="GO" id="GO:0010041">
    <property type="term" value="P:response to iron(III) ion"/>
    <property type="evidence" value="ECO:0007669"/>
    <property type="project" value="TreeGrafter"/>
</dbReference>
<protein>
    <submittedName>
        <fullName evidence="10">Glycosyltransferase family 39 protein</fullName>
    </submittedName>
</protein>
<evidence type="ECO:0000256" key="8">
    <source>
        <dbReference type="SAM" id="Phobius"/>
    </source>
</evidence>
<feature type="transmembrane region" description="Helical" evidence="8">
    <location>
        <begin position="223"/>
        <end position="247"/>
    </location>
</feature>
<evidence type="ECO:0000259" key="9">
    <source>
        <dbReference type="Pfam" id="PF13231"/>
    </source>
</evidence>
<feature type="transmembrane region" description="Helical" evidence="8">
    <location>
        <begin position="388"/>
        <end position="407"/>
    </location>
</feature>
<dbReference type="InterPro" id="IPR038731">
    <property type="entry name" value="RgtA/B/C-like"/>
</dbReference>
<dbReference type="AlphaFoldDB" id="A0A941JRG2"/>
<feature type="transmembrane region" description="Helical" evidence="8">
    <location>
        <begin position="414"/>
        <end position="437"/>
    </location>
</feature>
<evidence type="ECO:0000256" key="7">
    <source>
        <dbReference type="ARBA" id="ARBA00023136"/>
    </source>
</evidence>
<evidence type="ECO:0000256" key="2">
    <source>
        <dbReference type="ARBA" id="ARBA00022475"/>
    </source>
</evidence>
<comment type="caution">
    <text evidence="10">The sequence shown here is derived from an EMBL/GenBank/DDBJ whole genome shotgun (WGS) entry which is preliminary data.</text>
</comment>
<evidence type="ECO:0000256" key="1">
    <source>
        <dbReference type="ARBA" id="ARBA00004651"/>
    </source>
</evidence>
<keyword evidence="7 8" id="KW-0472">Membrane</keyword>
<keyword evidence="4" id="KW-0808">Transferase</keyword>
<gene>
    <name evidence="10" type="ORF">DSM107014_03030</name>
</gene>
<feature type="transmembrane region" description="Helical" evidence="8">
    <location>
        <begin position="332"/>
        <end position="351"/>
    </location>
</feature>
<evidence type="ECO:0000256" key="4">
    <source>
        <dbReference type="ARBA" id="ARBA00022679"/>
    </source>
</evidence>
<dbReference type="GO" id="GO:0016763">
    <property type="term" value="F:pentosyltransferase activity"/>
    <property type="evidence" value="ECO:0007669"/>
    <property type="project" value="TreeGrafter"/>
</dbReference>
<keyword evidence="5 8" id="KW-0812">Transmembrane</keyword>
<evidence type="ECO:0000256" key="6">
    <source>
        <dbReference type="ARBA" id="ARBA00022989"/>
    </source>
</evidence>
<dbReference type="GO" id="GO:0005886">
    <property type="term" value="C:plasma membrane"/>
    <property type="evidence" value="ECO:0007669"/>
    <property type="project" value="UniProtKB-SubCell"/>
</dbReference>
<evidence type="ECO:0000313" key="11">
    <source>
        <dbReference type="Proteomes" id="UP000767446"/>
    </source>
</evidence>
<keyword evidence="2" id="KW-1003">Cell membrane</keyword>
<keyword evidence="6 8" id="KW-1133">Transmembrane helix</keyword>
<dbReference type="Pfam" id="PF13231">
    <property type="entry name" value="PMT_2"/>
    <property type="match status" value="1"/>
</dbReference>
<dbReference type="GO" id="GO:0009103">
    <property type="term" value="P:lipopolysaccharide biosynthetic process"/>
    <property type="evidence" value="ECO:0007669"/>
    <property type="project" value="UniProtKB-ARBA"/>
</dbReference>
<dbReference type="PANTHER" id="PTHR33908">
    <property type="entry name" value="MANNOSYLTRANSFERASE YKCB-RELATED"/>
    <property type="match status" value="1"/>
</dbReference>
<dbReference type="EMBL" id="JADQBC010000013">
    <property type="protein sequence ID" value="MBR8826871.1"/>
    <property type="molecule type" value="Genomic_DNA"/>
</dbReference>
<evidence type="ECO:0000313" key="10">
    <source>
        <dbReference type="EMBL" id="MBR8826871.1"/>
    </source>
</evidence>
<organism evidence="10 11">
    <name type="scientific">Gomphosphaeria aponina SAG 52.96 = DSM 107014</name>
    <dbReference type="NCBI Taxonomy" id="1521640"/>
    <lineage>
        <taxon>Bacteria</taxon>
        <taxon>Bacillati</taxon>
        <taxon>Cyanobacteriota</taxon>
        <taxon>Cyanophyceae</taxon>
        <taxon>Oscillatoriophycideae</taxon>
        <taxon>Chroococcales</taxon>
        <taxon>Gomphosphaeriaceae</taxon>
        <taxon>Gomphosphaeria</taxon>
    </lineage>
</organism>
<dbReference type="PANTHER" id="PTHR33908:SF3">
    <property type="entry name" value="UNDECAPRENYL PHOSPHATE-ALPHA-4-AMINO-4-DEOXY-L-ARABINOSE ARABINOSYL TRANSFERASE"/>
    <property type="match status" value="1"/>
</dbReference>
<feature type="transmembrane region" description="Helical" evidence="8">
    <location>
        <begin position="186"/>
        <end position="211"/>
    </location>
</feature>
<feature type="transmembrane region" description="Helical" evidence="8">
    <location>
        <begin position="20"/>
        <end position="40"/>
    </location>
</feature>
<feature type="transmembrane region" description="Helical" evidence="8">
    <location>
        <begin position="363"/>
        <end position="382"/>
    </location>
</feature>
<dbReference type="InterPro" id="IPR050297">
    <property type="entry name" value="LipidA_mod_glycosyltrf_83"/>
</dbReference>
<dbReference type="Proteomes" id="UP000767446">
    <property type="component" value="Unassembled WGS sequence"/>
</dbReference>
<feature type="domain" description="Glycosyltransferase RgtA/B/C/D-like" evidence="9">
    <location>
        <begin position="84"/>
        <end position="236"/>
    </location>
</feature>
<keyword evidence="3" id="KW-0328">Glycosyltransferase</keyword>
<name>A0A941JRG2_9CHRO</name>
<feature type="transmembrane region" description="Helical" evidence="8">
    <location>
        <begin position="307"/>
        <end position="326"/>
    </location>
</feature>
<feature type="transmembrane region" description="Helical" evidence="8">
    <location>
        <begin position="156"/>
        <end position="174"/>
    </location>
</feature>
<feature type="transmembrane region" description="Helical" evidence="8">
    <location>
        <begin position="105"/>
        <end position="124"/>
    </location>
</feature>
<comment type="subcellular location">
    <subcellularLocation>
        <location evidence="1">Cell membrane</location>
        <topology evidence="1">Multi-pass membrane protein</topology>
    </subcellularLocation>
</comment>
<sequence>MQRQTSAWDSSLNSSNPEKLWLEFITISGLFLAALLLFTLNLGNLPLRDWDEGTVAQVAKEIWQSHGANWRWLFPTLWGESYLNKPPLVHFLIALSYSLGGVNELTARLPGAIFSAVSVPLLYCIGRELFVVRRVAVFSALIYLTMMPVVRHGRLAMLEGALLCLITLLFLCVLRSRRDLRWALGAGMAFAALCLTKGIMGLLMAAIAFLFLAWDTPRLLSSIYFWLGFFLGSIPVFFWVAAQFFYYQEDFINTAILGQGVERVYSSVEGNSGPIWYYLLELLEGLPWIFFSVYGLKLAWVNRNWSWAKLILVWSGVYFVVVSLMMTKLPWYILPLYPSLALAGGVILGEVSDFPQTRLLPRTWTRFLGLLALVASIFSVYFRFSDLSLMVICGLVSLTLGIAAVLIQQRDLQFIPLLFWGMYVSLLLFVSSPHWIWELNEAFPVKPVATLIRLKTPEHQVVYTSFDYERPSLNFYSDRRVIPVSNEELQTHWLQDDGVYFLVEAETLSALNLEAVQILGTAQQQWQLITRE</sequence>
<accession>A0A941JRG2</accession>
<proteinExistence type="predicted"/>
<reference evidence="10" key="1">
    <citation type="submission" date="2021-02" db="EMBL/GenBank/DDBJ databases">
        <title>Metagenome analyses of Stigonema ocellatum DSM 106950, Chlorogloea purpurea SAG 13.99 and Gomphosphaeria aponina DSM 107014.</title>
        <authorList>
            <person name="Marter P."/>
            <person name="Huang S."/>
        </authorList>
    </citation>
    <scope>NUCLEOTIDE SEQUENCE</scope>
    <source>
        <strain evidence="10">JP213</strain>
    </source>
</reference>
<evidence type="ECO:0000256" key="3">
    <source>
        <dbReference type="ARBA" id="ARBA00022676"/>
    </source>
</evidence>
<evidence type="ECO:0000256" key="5">
    <source>
        <dbReference type="ARBA" id="ARBA00022692"/>
    </source>
</evidence>